<evidence type="ECO:0000256" key="4">
    <source>
        <dbReference type="ARBA" id="ARBA00022927"/>
    </source>
</evidence>
<feature type="compositionally biased region" description="Low complexity" evidence="7">
    <location>
        <begin position="248"/>
        <end position="261"/>
    </location>
</feature>
<evidence type="ECO:0000313" key="10">
    <source>
        <dbReference type="Proteomes" id="UP000305539"/>
    </source>
</evidence>
<dbReference type="NCBIfam" id="TIGR02499">
    <property type="entry name" value="HrpE_YscL_not"/>
    <property type="match status" value="1"/>
</dbReference>
<dbReference type="PANTHER" id="PTHR34982:SF4">
    <property type="entry name" value="TYPE 3 SECRETION SYSTEM STATOR PROTEIN"/>
    <property type="match status" value="1"/>
</dbReference>
<sequence length="318" mass="33043">MVIWLRNPQAEGPEAGLGVGIAGDVLRGEDLATLVEIDAGYVEIRRQCDAALEAARDEAKAIVEAAWAQADALLAQARETYESAAERGYDDGFAQGLTDWHERAMQAHVDAQTLGRRRRDRLAELVALAAEQIVATADPAALFACAAKTVEQIVADGSPLQLSVHPSDLGAARAAFGEAARGWREAGRAVRLLVSADATLEPGACLIETDLGALDASLSHQLTAMRGALARAVSSVPEEDFAGDGLAGDEPAGDAEAAYASGRDEPAYAESGEDAYAGEDATQEPAAYADDGYEAGVPEGGEYAAESNDEMEAAALDA</sequence>
<evidence type="ECO:0000256" key="3">
    <source>
        <dbReference type="ARBA" id="ARBA00022490"/>
    </source>
</evidence>
<organism evidence="9 10">
    <name type="scientific">Trinickia terrae</name>
    <dbReference type="NCBI Taxonomy" id="2571161"/>
    <lineage>
        <taxon>Bacteria</taxon>
        <taxon>Pseudomonadati</taxon>
        <taxon>Pseudomonadota</taxon>
        <taxon>Betaproteobacteria</taxon>
        <taxon>Burkholderiales</taxon>
        <taxon>Burkholderiaceae</taxon>
        <taxon>Trinickia</taxon>
    </lineage>
</organism>
<comment type="caution">
    <text evidence="9">The sequence shown here is derived from an EMBL/GenBank/DDBJ whole genome shotgun (WGS) entry which is preliminary data.</text>
</comment>
<protein>
    <recommendedName>
        <fullName evidence="6">Type 3 secretion system stator protein</fullName>
    </recommendedName>
</protein>
<feature type="domain" description="Flagellar assembly protein FliH/Type III secretion system HrpE" evidence="8">
    <location>
        <begin position="112"/>
        <end position="223"/>
    </location>
</feature>
<keyword evidence="10" id="KW-1185">Reference proteome</keyword>
<dbReference type="InterPro" id="IPR051472">
    <property type="entry name" value="T3SS_Stator/FliH"/>
</dbReference>
<comment type="subcellular location">
    <subcellularLocation>
        <location evidence="1">Cytoplasm</location>
    </subcellularLocation>
</comment>
<dbReference type="AlphaFoldDB" id="A0A4U1I1C2"/>
<dbReference type="InterPro" id="IPR012842">
    <property type="entry name" value="T3SS_SctL/SctL2"/>
</dbReference>
<accession>A0A4U1I1C2</accession>
<evidence type="ECO:0000256" key="7">
    <source>
        <dbReference type="SAM" id="MobiDB-lite"/>
    </source>
</evidence>
<dbReference type="GO" id="GO:0030254">
    <property type="term" value="P:protein secretion by the type III secretion system"/>
    <property type="evidence" value="ECO:0007669"/>
    <property type="project" value="InterPro"/>
</dbReference>
<keyword evidence="4" id="KW-0653">Protein transport</keyword>
<evidence type="ECO:0000256" key="2">
    <source>
        <dbReference type="ARBA" id="ARBA00022448"/>
    </source>
</evidence>
<name>A0A4U1I1C2_9BURK</name>
<dbReference type="InterPro" id="IPR018035">
    <property type="entry name" value="Flagellar_FliH/T3SS_HrpE"/>
</dbReference>
<dbReference type="EMBL" id="SWJE01000010">
    <property type="protein sequence ID" value="TKC86936.1"/>
    <property type="molecule type" value="Genomic_DNA"/>
</dbReference>
<dbReference type="GO" id="GO:0005829">
    <property type="term" value="C:cytosol"/>
    <property type="evidence" value="ECO:0007669"/>
    <property type="project" value="TreeGrafter"/>
</dbReference>
<evidence type="ECO:0000256" key="6">
    <source>
        <dbReference type="ARBA" id="ARBA00040494"/>
    </source>
</evidence>
<dbReference type="PANTHER" id="PTHR34982">
    <property type="entry name" value="YOP PROTEINS TRANSLOCATION PROTEIN L"/>
    <property type="match status" value="1"/>
</dbReference>
<dbReference type="OrthoDB" id="6008834at2"/>
<evidence type="ECO:0000259" key="8">
    <source>
        <dbReference type="Pfam" id="PF02108"/>
    </source>
</evidence>
<dbReference type="Pfam" id="PF02108">
    <property type="entry name" value="FliH"/>
    <property type="match status" value="1"/>
</dbReference>
<comment type="similarity">
    <text evidence="5">Belongs to the SctL stator family.</text>
</comment>
<evidence type="ECO:0000256" key="1">
    <source>
        <dbReference type="ARBA" id="ARBA00004496"/>
    </source>
</evidence>
<gene>
    <name evidence="9" type="ORF">FAZ69_20150</name>
</gene>
<keyword evidence="3" id="KW-0963">Cytoplasm</keyword>
<proteinExistence type="inferred from homology"/>
<dbReference type="Proteomes" id="UP000305539">
    <property type="component" value="Unassembled WGS sequence"/>
</dbReference>
<keyword evidence="2" id="KW-0813">Transport</keyword>
<evidence type="ECO:0000256" key="5">
    <source>
        <dbReference type="ARBA" id="ARBA00024335"/>
    </source>
</evidence>
<evidence type="ECO:0000313" key="9">
    <source>
        <dbReference type="EMBL" id="TKC86936.1"/>
    </source>
</evidence>
<reference evidence="9 10" key="1">
    <citation type="submission" date="2019-04" db="EMBL/GenBank/DDBJ databases">
        <title>Trinickia sp. 7GSK02, isolated from subtropical forest soil.</title>
        <authorList>
            <person name="Gao Z.-H."/>
            <person name="Qiu L.-H."/>
        </authorList>
    </citation>
    <scope>NUCLEOTIDE SEQUENCE [LARGE SCALE GENOMIC DNA]</scope>
    <source>
        <strain evidence="9 10">7GSK02</strain>
    </source>
</reference>
<dbReference type="RefSeq" id="WP_136896829.1">
    <property type="nucleotide sequence ID" value="NZ_SWJE01000010.1"/>
</dbReference>
<feature type="region of interest" description="Disordered" evidence="7">
    <location>
        <begin position="239"/>
        <end position="318"/>
    </location>
</feature>